<dbReference type="Gene3D" id="1.25.40.390">
    <property type="match status" value="1"/>
</dbReference>
<dbReference type="AlphaFoldDB" id="A0A4R3KQF0"/>
<keyword evidence="5" id="KW-0998">Cell outer membrane</keyword>
<evidence type="ECO:0000259" key="8">
    <source>
        <dbReference type="Pfam" id="PF14322"/>
    </source>
</evidence>
<dbReference type="Proteomes" id="UP000295807">
    <property type="component" value="Unassembled WGS sequence"/>
</dbReference>
<dbReference type="RefSeq" id="WP_132129309.1">
    <property type="nucleotide sequence ID" value="NZ_CP042432.1"/>
</dbReference>
<reference evidence="9 10" key="1">
    <citation type="submission" date="2019-03" db="EMBL/GenBank/DDBJ databases">
        <title>Genomic Encyclopedia of Type Strains, Phase IV (KMG-IV): sequencing the most valuable type-strain genomes for metagenomic binning, comparative biology and taxonomic classification.</title>
        <authorList>
            <person name="Goeker M."/>
        </authorList>
    </citation>
    <scope>NUCLEOTIDE SEQUENCE [LARGE SCALE GENOMIC DNA]</scope>
    <source>
        <strain evidence="9 10">DSM 21100</strain>
    </source>
</reference>
<evidence type="ECO:0000259" key="7">
    <source>
        <dbReference type="Pfam" id="PF07980"/>
    </source>
</evidence>
<keyword evidence="10" id="KW-1185">Reference proteome</keyword>
<evidence type="ECO:0000256" key="2">
    <source>
        <dbReference type="ARBA" id="ARBA00006275"/>
    </source>
</evidence>
<accession>A0A4R3KQF0</accession>
<keyword evidence="3 6" id="KW-0732">Signal</keyword>
<comment type="caution">
    <text evidence="9">The sequence shown here is derived from an EMBL/GenBank/DDBJ whole genome shotgun (WGS) entry which is preliminary data.</text>
</comment>
<feature type="domain" description="SusD-like N-terminal" evidence="8">
    <location>
        <begin position="63"/>
        <end position="218"/>
    </location>
</feature>
<evidence type="ECO:0000256" key="4">
    <source>
        <dbReference type="ARBA" id="ARBA00023136"/>
    </source>
</evidence>
<dbReference type="GO" id="GO:0009279">
    <property type="term" value="C:cell outer membrane"/>
    <property type="evidence" value="ECO:0007669"/>
    <property type="project" value="UniProtKB-SubCell"/>
</dbReference>
<feature type="chain" id="PRO_5020250011" evidence="6">
    <location>
        <begin position="21"/>
        <end position="488"/>
    </location>
</feature>
<evidence type="ECO:0000313" key="9">
    <source>
        <dbReference type="EMBL" id="TCS86740.1"/>
    </source>
</evidence>
<sequence length="488" mass="55705">MKTRYSSLYFVVMLMLAIPACEVVDLDPVSTLTEANFYKTADDMDKAVLGVYSRYQSRMPRDWTLLEMPTDHLYMSSYRHIGGLEAINNLDFQPQNDIIRNFWQSTYNGIARANTVLTYLDVPDDYIGTRKEQLEAEAKFMRALFYFDLVRVFGGVPKVTGILSIDESRETPRAPAEEIYALIIADLTDAIQKLPGQEAMARGRATKGAAVALLGKVYIYMEDWENAYRYLEQADEFHYRLLDDFASLWKVANEDNDEVIFAMKYIENENGHLLSSDFIPYFGVEGVASSGLEVALLAWGLHKEYDPADTRKAATVAEYWKAPGSAGPEEWRPYVKKFAVPHSGRTSSGLDLPVLRYADILLLKAEALYHLNRPAEALAELNKVRARAFGNTSHNYTLADIASPEDFLDKLLLERQLELAFENQRWFDLVRTGRFMEELDQVEWSYNKATETPQVVDLDPRPHFKYFPIPQHEIDQASPGVLTQNEGY</sequence>
<dbReference type="InterPro" id="IPR011990">
    <property type="entry name" value="TPR-like_helical_dom_sf"/>
</dbReference>
<organism evidence="9 10">
    <name type="scientific">Anseongella ginsenosidimutans</name>
    <dbReference type="NCBI Taxonomy" id="496056"/>
    <lineage>
        <taxon>Bacteria</taxon>
        <taxon>Pseudomonadati</taxon>
        <taxon>Bacteroidota</taxon>
        <taxon>Sphingobacteriia</taxon>
        <taxon>Sphingobacteriales</taxon>
        <taxon>Sphingobacteriaceae</taxon>
        <taxon>Anseongella</taxon>
    </lineage>
</organism>
<keyword evidence="4" id="KW-0472">Membrane</keyword>
<feature type="domain" description="RagB/SusD" evidence="7">
    <location>
        <begin position="333"/>
        <end position="488"/>
    </location>
</feature>
<protein>
    <submittedName>
        <fullName evidence="9">Putative outer membrane starch-binding protein</fullName>
    </submittedName>
</protein>
<dbReference type="Pfam" id="PF07980">
    <property type="entry name" value="SusD_RagB"/>
    <property type="match status" value="1"/>
</dbReference>
<evidence type="ECO:0000256" key="6">
    <source>
        <dbReference type="SAM" id="SignalP"/>
    </source>
</evidence>
<evidence type="ECO:0000256" key="1">
    <source>
        <dbReference type="ARBA" id="ARBA00004442"/>
    </source>
</evidence>
<evidence type="ECO:0000256" key="3">
    <source>
        <dbReference type="ARBA" id="ARBA00022729"/>
    </source>
</evidence>
<gene>
    <name evidence="9" type="ORF">EDD80_10649</name>
</gene>
<name>A0A4R3KQF0_9SPHI</name>
<dbReference type="OrthoDB" id="993981at2"/>
<feature type="signal peptide" evidence="6">
    <location>
        <begin position="1"/>
        <end position="20"/>
    </location>
</feature>
<comment type="subcellular location">
    <subcellularLocation>
        <location evidence="1">Cell outer membrane</location>
    </subcellularLocation>
</comment>
<evidence type="ECO:0000313" key="10">
    <source>
        <dbReference type="Proteomes" id="UP000295807"/>
    </source>
</evidence>
<proteinExistence type="inferred from homology"/>
<evidence type="ECO:0000256" key="5">
    <source>
        <dbReference type="ARBA" id="ARBA00023237"/>
    </source>
</evidence>
<dbReference type="EMBL" id="SMAD01000006">
    <property type="protein sequence ID" value="TCS86740.1"/>
    <property type="molecule type" value="Genomic_DNA"/>
</dbReference>
<comment type="similarity">
    <text evidence="2">Belongs to the SusD family.</text>
</comment>
<dbReference type="CDD" id="cd08977">
    <property type="entry name" value="SusD"/>
    <property type="match status" value="1"/>
</dbReference>
<dbReference type="SUPFAM" id="SSF48452">
    <property type="entry name" value="TPR-like"/>
    <property type="match status" value="1"/>
</dbReference>
<dbReference type="InterPro" id="IPR012944">
    <property type="entry name" value="SusD_RagB_dom"/>
</dbReference>
<dbReference type="Pfam" id="PF14322">
    <property type="entry name" value="SusD-like_3"/>
    <property type="match status" value="1"/>
</dbReference>
<dbReference type="InterPro" id="IPR033985">
    <property type="entry name" value="SusD-like_N"/>
</dbReference>